<dbReference type="EMBL" id="KN824288">
    <property type="protein sequence ID" value="KIM29600.1"/>
    <property type="molecule type" value="Genomic_DNA"/>
</dbReference>
<dbReference type="HOGENOM" id="CLU_1361150_0_0_1"/>
<organism evidence="2 3">
    <name type="scientific">Serendipita vermifera MAFF 305830</name>
    <dbReference type="NCBI Taxonomy" id="933852"/>
    <lineage>
        <taxon>Eukaryota</taxon>
        <taxon>Fungi</taxon>
        <taxon>Dikarya</taxon>
        <taxon>Basidiomycota</taxon>
        <taxon>Agaricomycotina</taxon>
        <taxon>Agaricomycetes</taxon>
        <taxon>Sebacinales</taxon>
        <taxon>Serendipitaceae</taxon>
        <taxon>Serendipita</taxon>
    </lineage>
</organism>
<protein>
    <submittedName>
        <fullName evidence="2">Uncharacterized protein</fullName>
    </submittedName>
</protein>
<feature type="region of interest" description="Disordered" evidence="1">
    <location>
        <begin position="1"/>
        <end position="103"/>
    </location>
</feature>
<dbReference type="OrthoDB" id="10538318at2759"/>
<feature type="compositionally biased region" description="Polar residues" evidence="1">
    <location>
        <begin position="67"/>
        <end position="78"/>
    </location>
</feature>
<reference evidence="3" key="2">
    <citation type="submission" date="2015-01" db="EMBL/GenBank/DDBJ databases">
        <title>Evolutionary Origins and Diversification of the Mycorrhizal Mutualists.</title>
        <authorList>
            <consortium name="DOE Joint Genome Institute"/>
            <consortium name="Mycorrhizal Genomics Consortium"/>
            <person name="Kohler A."/>
            <person name="Kuo A."/>
            <person name="Nagy L.G."/>
            <person name="Floudas D."/>
            <person name="Copeland A."/>
            <person name="Barry K.W."/>
            <person name="Cichocki N."/>
            <person name="Veneault-Fourrey C."/>
            <person name="LaButti K."/>
            <person name="Lindquist E.A."/>
            <person name="Lipzen A."/>
            <person name="Lundell T."/>
            <person name="Morin E."/>
            <person name="Murat C."/>
            <person name="Riley R."/>
            <person name="Ohm R."/>
            <person name="Sun H."/>
            <person name="Tunlid A."/>
            <person name="Henrissat B."/>
            <person name="Grigoriev I.V."/>
            <person name="Hibbett D.S."/>
            <person name="Martin F."/>
        </authorList>
    </citation>
    <scope>NUCLEOTIDE SEQUENCE [LARGE SCALE GENOMIC DNA]</scope>
    <source>
        <strain evidence="3">MAFF 305830</strain>
    </source>
</reference>
<sequence>MEHEAGRIRAIKSAETRKTMSLRGGSVIPEAKKKEISPTSTQISTQYSDDTSSSKSIVNRFPRVPSFGNSFFSREQPSSPVPLADSPIHESRRPSLGVVTNSPQVPTTAARHCPTCQCWRHTVSTQASADYNSPNSPVGGLALGPSPPPSPFKAVFPGVLLYVPEEPHANGPPSPTASSIYSGLFRDSFTTPELTSRTSRV</sequence>
<feature type="compositionally biased region" description="Basic and acidic residues" evidence="1">
    <location>
        <begin position="1"/>
        <end position="18"/>
    </location>
</feature>
<dbReference type="Proteomes" id="UP000054097">
    <property type="component" value="Unassembled WGS sequence"/>
</dbReference>
<evidence type="ECO:0000313" key="2">
    <source>
        <dbReference type="EMBL" id="KIM29600.1"/>
    </source>
</evidence>
<dbReference type="AlphaFoldDB" id="A0A0C3AYM0"/>
<feature type="compositionally biased region" description="Polar residues" evidence="1">
    <location>
        <begin position="37"/>
        <end position="57"/>
    </location>
</feature>
<evidence type="ECO:0000256" key="1">
    <source>
        <dbReference type="SAM" id="MobiDB-lite"/>
    </source>
</evidence>
<reference evidence="2 3" key="1">
    <citation type="submission" date="2014-04" db="EMBL/GenBank/DDBJ databases">
        <authorList>
            <consortium name="DOE Joint Genome Institute"/>
            <person name="Kuo A."/>
            <person name="Zuccaro A."/>
            <person name="Kohler A."/>
            <person name="Nagy L.G."/>
            <person name="Floudas D."/>
            <person name="Copeland A."/>
            <person name="Barry K.W."/>
            <person name="Cichocki N."/>
            <person name="Veneault-Fourrey C."/>
            <person name="LaButti K."/>
            <person name="Lindquist E.A."/>
            <person name="Lipzen A."/>
            <person name="Lundell T."/>
            <person name="Morin E."/>
            <person name="Murat C."/>
            <person name="Sun H."/>
            <person name="Tunlid A."/>
            <person name="Henrissat B."/>
            <person name="Grigoriev I.V."/>
            <person name="Hibbett D.S."/>
            <person name="Martin F."/>
            <person name="Nordberg H.P."/>
            <person name="Cantor M.N."/>
            <person name="Hua S.X."/>
        </authorList>
    </citation>
    <scope>NUCLEOTIDE SEQUENCE [LARGE SCALE GENOMIC DNA]</scope>
    <source>
        <strain evidence="2 3">MAFF 305830</strain>
    </source>
</reference>
<gene>
    <name evidence="2" type="ORF">M408DRAFT_116131</name>
</gene>
<accession>A0A0C3AYM0</accession>
<keyword evidence="3" id="KW-1185">Reference proteome</keyword>
<name>A0A0C3AYM0_SERVB</name>
<evidence type="ECO:0000313" key="3">
    <source>
        <dbReference type="Proteomes" id="UP000054097"/>
    </source>
</evidence>
<proteinExistence type="predicted"/>